<dbReference type="GeneID" id="27671645"/>
<dbReference type="InterPro" id="IPR002110">
    <property type="entry name" value="Ankyrin_rpt"/>
</dbReference>
<dbReference type="VEuPathDB" id="FungiDB:SPSK_09798"/>
<reference evidence="4 5" key="1">
    <citation type="journal article" date="2014" name="BMC Genomics">
        <title>Comparative genomics of the major fungal agents of human and animal Sporotrichosis: Sporothrix schenckii and Sporothrix brasiliensis.</title>
        <authorList>
            <person name="Teixeira M.M."/>
            <person name="de Almeida L.G."/>
            <person name="Kubitschek-Barreira P."/>
            <person name="Alves F.L."/>
            <person name="Kioshima E.S."/>
            <person name="Abadio A.K."/>
            <person name="Fernandes L."/>
            <person name="Derengowski L.S."/>
            <person name="Ferreira K.S."/>
            <person name="Souza R.C."/>
            <person name="Ruiz J.C."/>
            <person name="de Andrade N.C."/>
            <person name="Paes H.C."/>
            <person name="Nicola A.M."/>
            <person name="Albuquerque P."/>
            <person name="Gerber A.L."/>
            <person name="Martins V.P."/>
            <person name="Peconick L.D."/>
            <person name="Neto A.V."/>
            <person name="Chaucanez C.B."/>
            <person name="Silva P.A."/>
            <person name="Cunha O.L."/>
            <person name="de Oliveira F.F."/>
            <person name="dos Santos T.C."/>
            <person name="Barros A.L."/>
            <person name="Soares M.A."/>
            <person name="de Oliveira L.M."/>
            <person name="Marini M.M."/>
            <person name="Villalobos-Duno H."/>
            <person name="Cunha M.M."/>
            <person name="de Hoog S."/>
            <person name="da Silveira J.F."/>
            <person name="Henrissat B."/>
            <person name="Nino-Vega G.A."/>
            <person name="Cisalpino P.S."/>
            <person name="Mora-Montes H.M."/>
            <person name="Almeida S.R."/>
            <person name="Stajich J.E."/>
            <person name="Lopes-Bezerra L.M."/>
            <person name="Vasconcelos A.T."/>
            <person name="Felipe M.S."/>
        </authorList>
    </citation>
    <scope>NUCLEOTIDE SEQUENCE [LARGE SCALE GENOMIC DNA]</scope>
    <source>
        <strain evidence="4 5">1099-18</strain>
    </source>
</reference>
<dbReference type="SMART" id="SM00248">
    <property type="entry name" value="ANK"/>
    <property type="match status" value="2"/>
</dbReference>
<evidence type="ECO:0000313" key="5">
    <source>
        <dbReference type="Proteomes" id="UP000033710"/>
    </source>
</evidence>
<dbReference type="RefSeq" id="XP_016587719.1">
    <property type="nucleotide sequence ID" value="XM_016736368.1"/>
</dbReference>
<evidence type="ECO:0000256" key="3">
    <source>
        <dbReference type="PROSITE-ProRule" id="PRU00023"/>
    </source>
</evidence>
<reference evidence="4 5" key="2">
    <citation type="journal article" date="2015" name="Eukaryot. Cell">
        <title>Asexual propagation of a virulent clone complex in a human and feline outbreak of sporotrichosis.</title>
        <authorList>
            <person name="Teixeira Mde M."/>
            <person name="Rodrigues A.M."/>
            <person name="Tsui C.K."/>
            <person name="de Almeida L.G."/>
            <person name="Van Diepeningen A.D."/>
            <person name="van den Ende B.G."/>
            <person name="Fernandes G.F."/>
            <person name="Kano R."/>
            <person name="Hamelin R.C."/>
            <person name="Lopes-Bezerra L.M."/>
            <person name="Vasconcelos A.T."/>
            <person name="de Hoog S."/>
            <person name="de Camargo Z.P."/>
            <person name="Felipe M.S."/>
        </authorList>
    </citation>
    <scope>NUCLEOTIDE SEQUENCE [LARGE SCALE GENOMIC DNA]</scope>
    <source>
        <strain evidence="4 5">1099-18</strain>
    </source>
</reference>
<protein>
    <recommendedName>
        <fullName evidence="6">Ankyrin repeat protein</fullName>
    </recommendedName>
</protein>
<feature type="repeat" description="ANK" evidence="3">
    <location>
        <begin position="58"/>
        <end position="84"/>
    </location>
</feature>
<proteinExistence type="predicted"/>
<dbReference type="AlphaFoldDB" id="A0A0F2M5R7"/>
<dbReference type="EMBL" id="AXCR01000007">
    <property type="protein sequence ID" value="KJR85043.1"/>
    <property type="molecule type" value="Genomic_DNA"/>
</dbReference>
<organism evidence="4 5">
    <name type="scientific">Sporothrix schenckii 1099-18</name>
    <dbReference type="NCBI Taxonomy" id="1397361"/>
    <lineage>
        <taxon>Eukaryota</taxon>
        <taxon>Fungi</taxon>
        <taxon>Dikarya</taxon>
        <taxon>Ascomycota</taxon>
        <taxon>Pezizomycotina</taxon>
        <taxon>Sordariomycetes</taxon>
        <taxon>Sordariomycetidae</taxon>
        <taxon>Ophiostomatales</taxon>
        <taxon>Ophiostomataceae</taxon>
        <taxon>Sporothrix</taxon>
    </lineage>
</organism>
<keyword evidence="2 3" id="KW-0040">ANK repeat</keyword>
<dbReference type="PANTHER" id="PTHR24189">
    <property type="entry name" value="MYOTROPHIN"/>
    <property type="match status" value="1"/>
</dbReference>
<sequence>MHDPISNEEREAYVAAVKAASVADRAAYIDARVATVELLTAEAASVCSKSFDINAAHSGYTPLHLGARFDRLPLLRVLLDRGADPRIPIPGGEALCAARSRVANDQPWHSRGTIFTKYHEVVQSIDARVGEGMTALLRDVLGGSSGETPGEAVNEAVNEADADGNTALHWTMGYSLPSATNALLALGARADAQNHAGEVPTEGTVPTTTRTAAVFREYD</sequence>
<accession>A0A0F2M5R7</accession>
<comment type="caution">
    <text evidence="4">The sequence shown here is derived from an EMBL/GenBank/DDBJ whole genome shotgun (WGS) entry which is preliminary data.</text>
</comment>
<gene>
    <name evidence="4" type="ORF">SPSK_09798</name>
</gene>
<evidence type="ECO:0000313" key="4">
    <source>
        <dbReference type="EMBL" id="KJR85043.1"/>
    </source>
</evidence>
<dbReference type="SUPFAM" id="SSF48403">
    <property type="entry name" value="Ankyrin repeat"/>
    <property type="match status" value="1"/>
</dbReference>
<name>A0A0F2M5R7_SPOSC</name>
<evidence type="ECO:0000256" key="2">
    <source>
        <dbReference type="ARBA" id="ARBA00023043"/>
    </source>
</evidence>
<dbReference type="Gene3D" id="1.25.40.20">
    <property type="entry name" value="Ankyrin repeat-containing domain"/>
    <property type="match status" value="2"/>
</dbReference>
<dbReference type="KEGG" id="ssck:SPSK_09798"/>
<evidence type="ECO:0008006" key="6">
    <source>
        <dbReference type="Google" id="ProtNLM"/>
    </source>
</evidence>
<dbReference type="Proteomes" id="UP000033710">
    <property type="component" value="Unassembled WGS sequence"/>
</dbReference>
<feature type="repeat" description="ANK" evidence="3">
    <location>
        <begin position="163"/>
        <end position="195"/>
    </location>
</feature>
<dbReference type="Pfam" id="PF13606">
    <property type="entry name" value="Ank_3"/>
    <property type="match status" value="1"/>
</dbReference>
<dbReference type="PROSITE" id="PS50297">
    <property type="entry name" value="ANK_REP_REGION"/>
    <property type="match status" value="1"/>
</dbReference>
<evidence type="ECO:0000256" key="1">
    <source>
        <dbReference type="ARBA" id="ARBA00022737"/>
    </source>
</evidence>
<dbReference type="PROSITE" id="PS50088">
    <property type="entry name" value="ANK_REPEAT"/>
    <property type="match status" value="2"/>
</dbReference>
<dbReference type="InterPro" id="IPR036770">
    <property type="entry name" value="Ankyrin_rpt-contain_sf"/>
</dbReference>
<keyword evidence="1" id="KW-0677">Repeat</keyword>
<dbReference type="InterPro" id="IPR050745">
    <property type="entry name" value="Multifunctional_regulatory"/>
</dbReference>